<evidence type="ECO:0000256" key="1">
    <source>
        <dbReference type="ARBA" id="ARBA00001966"/>
    </source>
</evidence>
<organism evidence="7 8">
    <name type="scientific">Metallumcola ferriviriculae</name>
    <dbReference type="NCBI Taxonomy" id="3039180"/>
    <lineage>
        <taxon>Bacteria</taxon>
        <taxon>Bacillati</taxon>
        <taxon>Bacillota</taxon>
        <taxon>Clostridia</taxon>
        <taxon>Neomoorellales</taxon>
        <taxon>Desulfitibacteraceae</taxon>
        <taxon>Metallumcola</taxon>
    </lineage>
</organism>
<dbReference type="InterPro" id="IPR002731">
    <property type="entry name" value="ATPase_BadF"/>
</dbReference>
<dbReference type="Proteomes" id="UP001329915">
    <property type="component" value="Chromosome"/>
</dbReference>
<dbReference type="GO" id="GO:0051536">
    <property type="term" value="F:iron-sulfur cluster binding"/>
    <property type="evidence" value="ECO:0007669"/>
    <property type="project" value="UniProtKB-KW"/>
</dbReference>
<keyword evidence="8" id="KW-1185">Reference proteome</keyword>
<keyword evidence="5" id="KW-0411">Iron-sulfur</keyword>
<comment type="subunit">
    <text evidence="2">Homodimer.</text>
</comment>
<dbReference type="GO" id="GO:0046872">
    <property type="term" value="F:metal ion binding"/>
    <property type="evidence" value="ECO:0007669"/>
    <property type="project" value="UniProtKB-KW"/>
</dbReference>
<dbReference type="PANTHER" id="PTHR32329:SF2">
    <property type="entry name" value="BIFUNCTIONAL PROTEIN [INCLUDES 2-HYDROXYACYL-COA DEHYDRATASE (N-TER) AND ITS ACTIVATOR DOMAIN (C_TERM)"/>
    <property type="match status" value="1"/>
</dbReference>
<dbReference type="EMBL" id="CP121694">
    <property type="protein sequence ID" value="WRO22398.1"/>
    <property type="molecule type" value="Genomic_DNA"/>
</dbReference>
<dbReference type="InterPro" id="IPR008275">
    <property type="entry name" value="CoA_E_activase_dom"/>
</dbReference>
<feature type="domain" description="ATPase BadF/BadG/BcrA/BcrD type" evidence="6">
    <location>
        <begin position="6"/>
        <end position="253"/>
    </location>
</feature>
<reference evidence="7 8" key="1">
    <citation type="submission" date="2023-04" db="EMBL/GenBank/DDBJ databases">
        <authorList>
            <person name="Hsu D."/>
        </authorList>
    </citation>
    <scope>NUCLEOTIDE SEQUENCE [LARGE SCALE GENOMIC DNA]</scope>
    <source>
        <strain evidence="7 8">MK1</strain>
    </source>
</reference>
<evidence type="ECO:0000256" key="4">
    <source>
        <dbReference type="ARBA" id="ARBA00023004"/>
    </source>
</evidence>
<dbReference type="AlphaFoldDB" id="A0AAU0UP62"/>
<dbReference type="Gene3D" id="3.30.420.40">
    <property type="match status" value="2"/>
</dbReference>
<dbReference type="PANTHER" id="PTHR32329">
    <property type="entry name" value="BIFUNCTIONAL PROTEIN [INCLUDES 2-HYDROXYACYL-COA DEHYDRATASE (N-TER) AND ITS ACTIVATOR DOMAIN (C_TERM)-RELATED"/>
    <property type="match status" value="1"/>
</dbReference>
<sequence>MTYTMGVDIGSITSKCAILKNGQEIVAHAVIKAGTGSDGPERAVSKTLNEAGLNREDLTYVVATGYGRVIYADADEEISEIACHAKGAAFQVENARTVIDIGGQDAKAIKLAANGKVLKFEMNEKCAAGTGRFLDVMAQALGYPVAELGILGKRSTEKVIISSTCTVFAESEVISHLTAKKKVEDVVAGIHDSIARRIAGLVRRVGIEETVVMTGGVAQNKGVVNALEEKLECKLTVPPYTQINGALGAAIIAFEKNSRRLK</sequence>
<evidence type="ECO:0000256" key="2">
    <source>
        <dbReference type="ARBA" id="ARBA00011738"/>
    </source>
</evidence>
<evidence type="ECO:0000313" key="7">
    <source>
        <dbReference type="EMBL" id="WRO22398.1"/>
    </source>
</evidence>
<dbReference type="RefSeq" id="WP_366921811.1">
    <property type="nucleotide sequence ID" value="NZ_CP121694.1"/>
</dbReference>
<gene>
    <name evidence="7" type="ORF">MFMK1_002227</name>
</gene>
<dbReference type="InterPro" id="IPR051805">
    <property type="entry name" value="Dehydratase_Activator_Redct"/>
</dbReference>
<keyword evidence="3" id="KW-0479">Metal-binding</keyword>
<comment type="cofactor">
    <cofactor evidence="1">
        <name>[4Fe-4S] cluster</name>
        <dbReference type="ChEBI" id="CHEBI:49883"/>
    </cofactor>
</comment>
<dbReference type="NCBIfam" id="TIGR00241">
    <property type="entry name" value="CoA_E_activ"/>
    <property type="match status" value="1"/>
</dbReference>
<dbReference type="SUPFAM" id="SSF53067">
    <property type="entry name" value="Actin-like ATPase domain"/>
    <property type="match status" value="1"/>
</dbReference>
<evidence type="ECO:0000256" key="5">
    <source>
        <dbReference type="ARBA" id="ARBA00023014"/>
    </source>
</evidence>
<dbReference type="FunFam" id="3.30.420.40:FF:000217">
    <property type="entry name" value="2-hydroxyisocaproyl-CoA dehydratase activator"/>
    <property type="match status" value="1"/>
</dbReference>
<name>A0AAU0UP62_9FIRM</name>
<accession>A0AAU0UP62</accession>
<keyword evidence="4" id="KW-0408">Iron</keyword>
<evidence type="ECO:0000256" key="3">
    <source>
        <dbReference type="ARBA" id="ARBA00022723"/>
    </source>
</evidence>
<dbReference type="InterPro" id="IPR043129">
    <property type="entry name" value="ATPase_NBD"/>
</dbReference>
<dbReference type="Pfam" id="PF01869">
    <property type="entry name" value="BcrAD_BadFG"/>
    <property type="match status" value="1"/>
</dbReference>
<evidence type="ECO:0000259" key="6">
    <source>
        <dbReference type="Pfam" id="PF01869"/>
    </source>
</evidence>
<protein>
    <submittedName>
        <fullName evidence="7">Acyl-CoA dehydratase activase</fullName>
    </submittedName>
</protein>
<evidence type="ECO:0000313" key="8">
    <source>
        <dbReference type="Proteomes" id="UP001329915"/>
    </source>
</evidence>
<dbReference type="KEGG" id="dbc:MFMK1_002227"/>
<proteinExistence type="predicted"/>